<dbReference type="Proteomes" id="UP000516361">
    <property type="component" value="Chromosome"/>
</dbReference>
<dbReference type="KEGG" id="ocy:OSSY52_10720"/>
<dbReference type="SUPFAM" id="SSF51556">
    <property type="entry name" value="Metallo-dependent hydrolases"/>
    <property type="match status" value="1"/>
</dbReference>
<dbReference type="InterPro" id="IPR011059">
    <property type="entry name" value="Metal-dep_hydrolase_composite"/>
</dbReference>
<dbReference type="Pfam" id="PF01979">
    <property type="entry name" value="Amidohydro_1"/>
    <property type="match status" value="1"/>
</dbReference>
<dbReference type="SUPFAM" id="SSF51338">
    <property type="entry name" value="Composite domain of metallo-dependent hydrolases"/>
    <property type="match status" value="1"/>
</dbReference>
<sequence>MIKIKKLLKNAFVLMSSDSNIEKMSILIEDDEIINLYKEHETIDEEDIKDTEIIDLKNKLIVPGFINTHAHTPMAYFRGVADDSPFKEWLFDNMLPREDLMNDEMAYYGSVVSLMEMASKGITTCVDMYMFTNSIAKAFYDIGMRGYISRGLAFDTQEGWEKRINENIDTYNKFNGKDKRIWIGFGPHAPYTVNNEKLKEVANLAKKYNTHVQIHLHEALWEKEQYSLSDIEKTGLFEIPTIAAHCVQVDERDIEVLSKNNVTVSHNPSSNLKLGNGIAPINEMLNENINVCLGTDGVASNNALDIMKEMYLASLLQKSKDGSDSIKTNEVLRMVWENGGFALNEKIGRLEPEFKADLVVIDLNFPEFYPLDTERLKSHLLFSANSRNVFATMVGGKWIYYNKKFLNIKEGEIYEKFQTHYNILESSFNSTNK</sequence>
<dbReference type="CDD" id="cd01298">
    <property type="entry name" value="ATZ_TRZ_like"/>
    <property type="match status" value="1"/>
</dbReference>
<keyword evidence="4" id="KW-1185">Reference proteome</keyword>
<protein>
    <submittedName>
        <fullName evidence="3">5-methylthioadenosine/S-adenosylhomocysteine deaminase</fullName>
    </submittedName>
</protein>
<dbReference type="InterPro" id="IPR050287">
    <property type="entry name" value="MTA/SAH_deaminase"/>
</dbReference>
<evidence type="ECO:0000259" key="2">
    <source>
        <dbReference type="Pfam" id="PF01979"/>
    </source>
</evidence>
<dbReference type="RefSeq" id="WP_190615997.1">
    <property type="nucleotide sequence ID" value="NZ_AP018712.1"/>
</dbReference>
<dbReference type="Gene3D" id="2.30.40.10">
    <property type="entry name" value="Urease, subunit C, domain 1"/>
    <property type="match status" value="1"/>
</dbReference>
<evidence type="ECO:0000256" key="1">
    <source>
        <dbReference type="ARBA" id="ARBA00022801"/>
    </source>
</evidence>
<dbReference type="AlphaFoldDB" id="A0A7G1G3J2"/>
<evidence type="ECO:0000313" key="3">
    <source>
        <dbReference type="EMBL" id="BBE30931.1"/>
    </source>
</evidence>
<evidence type="ECO:0000313" key="4">
    <source>
        <dbReference type="Proteomes" id="UP000516361"/>
    </source>
</evidence>
<feature type="domain" description="Amidohydrolase-related" evidence="2">
    <location>
        <begin position="61"/>
        <end position="399"/>
    </location>
</feature>
<dbReference type="Gene3D" id="3.20.20.140">
    <property type="entry name" value="Metal-dependent hydrolases"/>
    <property type="match status" value="1"/>
</dbReference>
<dbReference type="PANTHER" id="PTHR43794:SF11">
    <property type="entry name" value="AMIDOHYDROLASE-RELATED DOMAIN-CONTAINING PROTEIN"/>
    <property type="match status" value="1"/>
</dbReference>
<dbReference type="InterPro" id="IPR006680">
    <property type="entry name" value="Amidohydro-rel"/>
</dbReference>
<dbReference type="EMBL" id="AP018712">
    <property type="protein sequence ID" value="BBE30931.1"/>
    <property type="molecule type" value="Genomic_DNA"/>
</dbReference>
<dbReference type="InParanoid" id="A0A7G1G3J2"/>
<name>A0A7G1G3J2_9BACT</name>
<dbReference type="InterPro" id="IPR032466">
    <property type="entry name" value="Metal_Hydrolase"/>
</dbReference>
<organism evidence="3 4">
    <name type="scientific">Tepiditoga spiralis</name>
    <dbReference type="NCBI Taxonomy" id="2108365"/>
    <lineage>
        <taxon>Bacteria</taxon>
        <taxon>Thermotogati</taxon>
        <taxon>Thermotogota</taxon>
        <taxon>Thermotogae</taxon>
        <taxon>Petrotogales</taxon>
        <taxon>Petrotogaceae</taxon>
        <taxon>Tepiditoga</taxon>
    </lineage>
</organism>
<keyword evidence="1" id="KW-0378">Hydrolase</keyword>
<proteinExistence type="predicted"/>
<gene>
    <name evidence="3" type="primary">mtaD</name>
    <name evidence="3" type="ORF">OSSY52_10720</name>
</gene>
<dbReference type="GO" id="GO:0016810">
    <property type="term" value="F:hydrolase activity, acting on carbon-nitrogen (but not peptide) bonds"/>
    <property type="evidence" value="ECO:0007669"/>
    <property type="project" value="InterPro"/>
</dbReference>
<reference evidence="3 4" key="1">
    <citation type="submission" date="2018-06" db="EMBL/GenBank/DDBJ databases">
        <title>Genome sequencing of Oceanotoga sp. sy52.</title>
        <authorList>
            <person name="Mori K."/>
        </authorList>
    </citation>
    <scope>NUCLEOTIDE SEQUENCE [LARGE SCALE GENOMIC DNA]</scope>
    <source>
        <strain evidence="4">sy52</strain>
    </source>
</reference>
<accession>A0A7G1G3J2</accession>
<dbReference type="PANTHER" id="PTHR43794">
    <property type="entry name" value="AMINOHYDROLASE SSNA-RELATED"/>
    <property type="match status" value="1"/>
</dbReference>